<dbReference type="InterPro" id="IPR004358">
    <property type="entry name" value="Sig_transdc_His_kin-like_C"/>
</dbReference>
<dbReference type="STRING" id="1230338.MOMA_07591"/>
<dbReference type="Proteomes" id="UP000023795">
    <property type="component" value="Unassembled WGS sequence"/>
</dbReference>
<keyword evidence="8" id="KW-0902">Two-component regulatory system</keyword>
<dbReference type="InterPro" id="IPR003661">
    <property type="entry name" value="HisK_dim/P_dom"/>
</dbReference>
<dbReference type="InterPro" id="IPR005467">
    <property type="entry name" value="His_kinase_dom"/>
</dbReference>
<dbReference type="GO" id="GO:0000155">
    <property type="term" value="F:phosphorelay sensor kinase activity"/>
    <property type="evidence" value="ECO:0007669"/>
    <property type="project" value="InterPro"/>
</dbReference>
<evidence type="ECO:0000256" key="7">
    <source>
        <dbReference type="ARBA" id="ARBA00022840"/>
    </source>
</evidence>
<organism evidence="10 11">
    <name type="scientific">Moraxella macacae 0408225</name>
    <dbReference type="NCBI Taxonomy" id="1230338"/>
    <lineage>
        <taxon>Bacteria</taxon>
        <taxon>Pseudomonadati</taxon>
        <taxon>Pseudomonadota</taxon>
        <taxon>Gammaproteobacteria</taxon>
        <taxon>Moraxellales</taxon>
        <taxon>Moraxellaceae</taxon>
        <taxon>Moraxella</taxon>
    </lineage>
</organism>
<dbReference type="PROSITE" id="PS50109">
    <property type="entry name" value="HIS_KIN"/>
    <property type="match status" value="1"/>
</dbReference>
<dbReference type="EMBL" id="ANIN01000002">
    <property type="protein sequence ID" value="ELA08406.1"/>
    <property type="molecule type" value="Genomic_DNA"/>
</dbReference>
<dbReference type="eggNOG" id="COG3852">
    <property type="taxonomic scope" value="Bacteria"/>
</dbReference>
<keyword evidence="5" id="KW-0547">Nucleotide-binding</keyword>
<dbReference type="SMART" id="SM00388">
    <property type="entry name" value="HisKA"/>
    <property type="match status" value="1"/>
</dbReference>
<evidence type="ECO:0000256" key="3">
    <source>
        <dbReference type="ARBA" id="ARBA00022553"/>
    </source>
</evidence>
<comment type="caution">
    <text evidence="10">The sequence shown here is derived from an EMBL/GenBank/DDBJ whole genome shotgun (WGS) entry which is preliminary data.</text>
</comment>
<dbReference type="Gene3D" id="1.10.287.130">
    <property type="match status" value="1"/>
</dbReference>
<evidence type="ECO:0000256" key="4">
    <source>
        <dbReference type="ARBA" id="ARBA00022679"/>
    </source>
</evidence>
<dbReference type="GO" id="GO:0005524">
    <property type="term" value="F:ATP binding"/>
    <property type="evidence" value="ECO:0007669"/>
    <property type="project" value="UniProtKB-KW"/>
</dbReference>
<keyword evidence="4" id="KW-0808">Transferase</keyword>
<dbReference type="SMART" id="SM00387">
    <property type="entry name" value="HATPase_c"/>
    <property type="match status" value="1"/>
</dbReference>
<evidence type="ECO:0000256" key="8">
    <source>
        <dbReference type="ARBA" id="ARBA00023012"/>
    </source>
</evidence>
<comment type="catalytic activity">
    <reaction evidence="1">
        <text>ATP + protein L-histidine = ADP + protein N-phospho-L-histidine.</text>
        <dbReference type="EC" id="2.7.13.3"/>
    </reaction>
</comment>
<keyword evidence="7" id="KW-0067">ATP-binding</keyword>
<dbReference type="PANTHER" id="PTHR43065:SF16">
    <property type="entry name" value="SENSORY HISTIDINE KINASE_PHOSPHATASE NTRB"/>
    <property type="match status" value="1"/>
</dbReference>
<dbReference type="EC" id="2.7.13.3" evidence="2"/>
<accession>L2F6I3</accession>
<dbReference type="PANTHER" id="PTHR43065">
    <property type="entry name" value="SENSOR HISTIDINE KINASE"/>
    <property type="match status" value="1"/>
</dbReference>
<dbReference type="PATRIC" id="fig|1230338.3.peg.1618"/>
<name>L2F6I3_9GAMM</name>
<dbReference type="InterPro" id="IPR036097">
    <property type="entry name" value="HisK_dim/P_sf"/>
</dbReference>
<dbReference type="Gene3D" id="3.30.450.20">
    <property type="entry name" value="PAS domain"/>
    <property type="match status" value="1"/>
</dbReference>
<dbReference type="CDD" id="cd00082">
    <property type="entry name" value="HisKA"/>
    <property type="match status" value="1"/>
</dbReference>
<dbReference type="InterPro" id="IPR036890">
    <property type="entry name" value="HATPase_C_sf"/>
</dbReference>
<protein>
    <recommendedName>
        <fullName evidence="2">histidine kinase</fullName>
        <ecNumber evidence="2">2.7.13.3</ecNumber>
    </recommendedName>
</protein>
<evidence type="ECO:0000313" key="10">
    <source>
        <dbReference type="EMBL" id="ELA08406.1"/>
    </source>
</evidence>
<keyword evidence="3" id="KW-0597">Phosphoprotein</keyword>
<dbReference type="OrthoDB" id="9789238at2"/>
<reference evidence="10 11" key="1">
    <citation type="journal article" date="2013" name="Genome Announc.">
        <title>Genome Sequence of Moraxella macacae 0408225, a Novel Bacterial Species Isolated from a Cynomolgus Macaque with Epistaxis.</title>
        <authorList>
            <person name="Ladner J.T."/>
            <person name="Whitehouse C.A."/>
            <person name="Koroleva G.I."/>
            <person name="Palacios G.F."/>
        </authorList>
    </citation>
    <scope>NUCLEOTIDE SEQUENCE [LARGE SCALE GENOMIC DNA]</scope>
    <source>
        <strain evidence="10 11">0408225</strain>
    </source>
</reference>
<evidence type="ECO:0000256" key="1">
    <source>
        <dbReference type="ARBA" id="ARBA00000085"/>
    </source>
</evidence>
<dbReference type="Gene3D" id="3.30.565.10">
    <property type="entry name" value="Histidine kinase-like ATPase, C-terminal domain"/>
    <property type="match status" value="1"/>
</dbReference>
<dbReference type="Pfam" id="PF00512">
    <property type="entry name" value="HisKA"/>
    <property type="match status" value="1"/>
</dbReference>
<dbReference type="InterPro" id="IPR035965">
    <property type="entry name" value="PAS-like_dom_sf"/>
</dbReference>
<evidence type="ECO:0000313" key="11">
    <source>
        <dbReference type="Proteomes" id="UP000023795"/>
    </source>
</evidence>
<dbReference type="SUPFAM" id="SSF55874">
    <property type="entry name" value="ATPase domain of HSP90 chaperone/DNA topoisomerase II/histidine kinase"/>
    <property type="match status" value="1"/>
</dbReference>
<keyword evidence="6 10" id="KW-0418">Kinase</keyword>
<evidence type="ECO:0000256" key="5">
    <source>
        <dbReference type="ARBA" id="ARBA00022741"/>
    </source>
</evidence>
<gene>
    <name evidence="10" type="ORF">MOMA_07591</name>
</gene>
<proteinExistence type="predicted"/>
<dbReference type="AlphaFoldDB" id="L2F6I3"/>
<dbReference type="SUPFAM" id="SSF55785">
    <property type="entry name" value="PYP-like sensor domain (PAS domain)"/>
    <property type="match status" value="1"/>
</dbReference>
<sequence length="397" mass="44728">MLHPNSFVATASLNTEHLSVNLLQNLLTGVLVLNENYQIILVNNAAEQILAASFSQISTLSIFRILQPVDTLAIDKLATVDDFEHYFTKQLNNARQVYQAFIQHDVKIHGVSKPILVDYGVASIALKSGIGFVIELWEKDRQTLIQQEQQQQAQHHITRQLICSMAHEIKNPLAGILGATQLLQRALPKLIDKKNLTNLANDDQNPLAKIENYLNIISSETKRLNNLVEQLLGKPTLPNWQAINIHEPIQQVLALLENQHQTIDFVKDYDLSLPEIVADKDQLIQVFLNLLNNAIYALANESKPVITVQTRIAYQYTINDIRHKSVLQVNVMDNGIGIDKTLLPRIFYPLVTGRVDGTGLGLSVVQDIVHRHQGLIKVQSEPRKTVFGLFLPFKQNH</sequence>
<feature type="domain" description="Histidine kinase" evidence="9">
    <location>
        <begin position="164"/>
        <end position="395"/>
    </location>
</feature>
<dbReference type="RefSeq" id="WP_009501961.1">
    <property type="nucleotide sequence ID" value="NZ_ANIN01000002.1"/>
</dbReference>
<evidence type="ECO:0000259" key="9">
    <source>
        <dbReference type="PROSITE" id="PS50109"/>
    </source>
</evidence>
<evidence type="ECO:0000256" key="2">
    <source>
        <dbReference type="ARBA" id="ARBA00012438"/>
    </source>
</evidence>
<dbReference type="InterPro" id="IPR003594">
    <property type="entry name" value="HATPase_dom"/>
</dbReference>
<dbReference type="PRINTS" id="PR00344">
    <property type="entry name" value="BCTRLSENSOR"/>
</dbReference>
<dbReference type="SUPFAM" id="SSF47384">
    <property type="entry name" value="Homodimeric domain of signal transducing histidine kinase"/>
    <property type="match status" value="1"/>
</dbReference>
<dbReference type="Pfam" id="PF02518">
    <property type="entry name" value="HATPase_c"/>
    <property type="match status" value="1"/>
</dbReference>
<evidence type="ECO:0000256" key="6">
    <source>
        <dbReference type="ARBA" id="ARBA00022777"/>
    </source>
</evidence>
<keyword evidence="11" id="KW-1185">Reference proteome</keyword>